<dbReference type="EMBL" id="CP023693">
    <property type="protein sequence ID" value="QEV34472.1"/>
    <property type="molecule type" value="Genomic_DNA"/>
</dbReference>
<protein>
    <recommendedName>
        <fullName evidence="6">VCBS repeat-containing protein</fullName>
    </recommendedName>
</protein>
<evidence type="ECO:0000256" key="1">
    <source>
        <dbReference type="ARBA" id="ARBA00022729"/>
    </source>
</evidence>
<dbReference type="Gene3D" id="2.130.10.130">
    <property type="entry name" value="Integrin alpha, N-terminal"/>
    <property type="match status" value="1"/>
</dbReference>
<evidence type="ECO:0000313" key="5">
    <source>
        <dbReference type="Proteomes" id="UP000326029"/>
    </source>
</evidence>
<feature type="chain" id="PRO_5047427043" description="VCBS repeat-containing protein" evidence="3">
    <location>
        <begin position="39"/>
        <end position="749"/>
    </location>
</feature>
<dbReference type="SUPFAM" id="SSF69318">
    <property type="entry name" value="Integrin alpha N-terminal domain"/>
    <property type="match status" value="1"/>
</dbReference>
<dbReference type="PANTHER" id="PTHR44103">
    <property type="entry name" value="PROPROTEIN CONVERTASE P"/>
    <property type="match status" value="1"/>
</dbReference>
<proteinExistence type="predicted"/>
<keyword evidence="1 3" id="KW-0732">Signal</keyword>
<feature type="signal peptide" evidence="3">
    <location>
        <begin position="1"/>
        <end position="38"/>
    </location>
</feature>
<dbReference type="InterPro" id="IPR028994">
    <property type="entry name" value="Integrin_alpha_N"/>
</dbReference>
<organism evidence="4 5">
    <name type="scientific">Streptomyces cinereoruber</name>
    <dbReference type="NCBI Taxonomy" id="67260"/>
    <lineage>
        <taxon>Bacteria</taxon>
        <taxon>Bacillati</taxon>
        <taxon>Actinomycetota</taxon>
        <taxon>Actinomycetes</taxon>
        <taxon>Kitasatosporales</taxon>
        <taxon>Streptomycetaceae</taxon>
        <taxon>Streptomyces</taxon>
    </lineage>
</organism>
<dbReference type="Pfam" id="PF13517">
    <property type="entry name" value="FG-GAP_3"/>
    <property type="match status" value="1"/>
</dbReference>
<feature type="compositionally biased region" description="Low complexity" evidence="2">
    <location>
        <begin position="327"/>
        <end position="339"/>
    </location>
</feature>
<dbReference type="PANTHER" id="PTHR44103:SF1">
    <property type="entry name" value="PROPROTEIN CONVERTASE P"/>
    <property type="match status" value="1"/>
</dbReference>
<sequence length="749" mass="77429">MTLRFRTTRPRLASAVTAVLTVTALGAGSLATAPAAFAAPAAQEATETGALPVFPTGAEVLATGPSGFLTQDRFTSGAGAPTLLWTPYGGGTPTPVTVPAGGGWASAGGDVLAIGDAPSARDMRVVTLRNMAAPAAPGVTFDLSSLNASYVTVLGPTSVLAQVRKGDGEAELLVVTRNGAALDTRPVTGLPAHAQHFWSDAPIVNGQVFVGHMASKSDPVAGGRSVIDIASGSVVLTYGADEGGIDFSHLLFSESYVGWYEREGTAITLTAVSRGQNPERTEKTLSSAQTDLTALAGDWLVHGNPWAGVRAYSLSSGDSRPVSNASGTTGLAAAGDGTAVVSGERPDGTRGLFRLATADDGDLTVTKIADMEVGVPLAVVRSHVPATVNLDKSGGKVALGWTLSRPDATMDVTLTHIATGKVFRQYLAPVTDGTSRFSFDWAGEVFGPNAPYSDDAPNGAYTVAMEARQVDAIGETVRDTRRTELSRTPNPHDFTDNGSTDVLARDAAGVLWRDDLRDRPLDGQVKAAQRSRIGAGWNTYKQIEAVGNTGGAAHGDLVGLDGSGVLWSYLGKGDGTFTSRVRVGGGWGAYNKITGGSDLNGDGRSDLLATDTAGVLWLYKGTGNWSAPFASRVRVGTGWGTYNQITATGNIAGASAGDLVARDKDGVLWLYLGKGDGTFAPRIRVGGGWNAFSQLVGAGDLDNDGRPDLIAYGAGGTYVYRSTGSWSSAFTRQTTPLYTGEGTKFTNIA</sequence>
<name>A0ABX6BGL1_9ACTN</name>
<evidence type="ECO:0000256" key="2">
    <source>
        <dbReference type="SAM" id="MobiDB-lite"/>
    </source>
</evidence>
<evidence type="ECO:0000256" key="3">
    <source>
        <dbReference type="SAM" id="SignalP"/>
    </source>
</evidence>
<feature type="region of interest" description="Disordered" evidence="2">
    <location>
        <begin position="323"/>
        <end position="345"/>
    </location>
</feature>
<dbReference type="Proteomes" id="UP000326029">
    <property type="component" value="Chromosome"/>
</dbReference>
<gene>
    <name evidence="4" type="ORF">CP977_21765</name>
</gene>
<evidence type="ECO:0000313" key="4">
    <source>
        <dbReference type="EMBL" id="QEV34472.1"/>
    </source>
</evidence>
<dbReference type="InterPro" id="IPR013517">
    <property type="entry name" value="FG-GAP"/>
</dbReference>
<evidence type="ECO:0008006" key="6">
    <source>
        <dbReference type="Google" id="ProtNLM"/>
    </source>
</evidence>
<accession>A0ABX6BGL1</accession>
<reference evidence="4 5" key="1">
    <citation type="submission" date="2017-09" db="EMBL/GenBank/DDBJ databases">
        <authorList>
            <person name="Lee N."/>
            <person name="Cho B.-K."/>
        </authorList>
    </citation>
    <scope>NUCLEOTIDE SEQUENCE [LARGE SCALE GENOMIC DNA]</scope>
    <source>
        <strain evidence="4 5">ATCC 19740</strain>
    </source>
</reference>
<keyword evidence="5" id="KW-1185">Reference proteome</keyword>